<comment type="caution">
    <text evidence="2">The sequence shown here is derived from an EMBL/GenBank/DDBJ whole genome shotgun (WGS) entry which is preliminary data.</text>
</comment>
<evidence type="ECO:0000313" key="2">
    <source>
        <dbReference type="EMBL" id="KZM24402.1"/>
    </source>
</evidence>
<evidence type="ECO:0000256" key="1">
    <source>
        <dbReference type="SAM" id="MobiDB-lite"/>
    </source>
</evidence>
<feature type="region of interest" description="Disordered" evidence="1">
    <location>
        <begin position="807"/>
        <end position="845"/>
    </location>
</feature>
<dbReference type="EMBL" id="JYNV01000159">
    <property type="protein sequence ID" value="KZM24402.1"/>
    <property type="molecule type" value="Genomic_DNA"/>
</dbReference>
<reference evidence="2 3" key="1">
    <citation type="journal article" date="2016" name="Sci. Rep.">
        <title>Draft genome sequencing and secretome analysis of fungal phytopathogen Ascochyta rabiei provides insight into the necrotrophic effector repertoire.</title>
        <authorList>
            <person name="Verma S."/>
            <person name="Gazara R.K."/>
            <person name="Nizam S."/>
            <person name="Parween S."/>
            <person name="Chattopadhyay D."/>
            <person name="Verma P.K."/>
        </authorList>
    </citation>
    <scope>NUCLEOTIDE SEQUENCE [LARGE SCALE GENOMIC DNA]</scope>
    <source>
        <strain evidence="2 3">ArDII</strain>
    </source>
</reference>
<dbReference type="AlphaFoldDB" id="A0A163FJA1"/>
<feature type="region of interest" description="Disordered" evidence="1">
    <location>
        <begin position="317"/>
        <end position="337"/>
    </location>
</feature>
<accession>A0A163FJA1</accession>
<feature type="region of interest" description="Disordered" evidence="1">
    <location>
        <begin position="451"/>
        <end position="486"/>
    </location>
</feature>
<feature type="region of interest" description="Disordered" evidence="1">
    <location>
        <begin position="638"/>
        <end position="662"/>
    </location>
</feature>
<feature type="compositionally biased region" description="Polar residues" evidence="1">
    <location>
        <begin position="321"/>
        <end position="337"/>
    </location>
</feature>
<protein>
    <submittedName>
        <fullName evidence="2">Uncharacterized protein</fullName>
    </submittedName>
</protein>
<dbReference type="Proteomes" id="UP000076837">
    <property type="component" value="Unassembled WGS sequence"/>
</dbReference>
<evidence type="ECO:0000313" key="3">
    <source>
        <dbReference type="Proteomes" id="UP000076837"/>
    </source>
</evidence>
<feature type="region of interest" description="Disordered" evidence="1">
    <location>
        <begin position="876"/>
        <end position="1126"/>
    </location>
</feature>
<feature type="compositionally biased region" description="Polar residues" evidence="1">
    <location>
        <begin position="958"/>
        <end position="970"/>
    </location>
</feature>
<feature type="compositionally biased region" description="Low complexity" evidence="1">
    <location>
        <begin position="475"/>
        <end position="486"/>
    </location>
</feature>
<keyword evidence="3" id="KW-1185">Reference proteome</keyword>
<proteinExistence type="predicted"/>
<sequence>MIDTVTKHSVLSTDVLTDTDKALAISNDPQPEDTPSRAAVSNLTMSHGHVGIWPLDEVGYEHVPAYTHPDSLSNTECCSWLEALQAIEEHDWSFVKQDDRCQSPNNNANHSENISETTLQSLGRSPSTLIQSVEDESSQVPAKSLHGGADYLDLKLADGHQLSPFTSDNDIASECANPSITEMEPCSSYQSIMGTVELQIAHTKSSSHELPDSVPAALVEEELFHASHAEEVRDLTMHGGVGLQNQKGDETWNPIDGGPVVDCSTSSGLVPPRAQTPVDGMHVKQALEMGSEDFVHSVDETVESTSSPHINVIRGEHDVAPSSNGEPSDTTSPTDTVATSIAEVPSNVTETPEKHADSSQCASLSIEIDIDEVGSPISPIVTHAVTEQLRDAGNQDLIEIEDMRMTDIKKESQEATQSPPIIADASAEIKRIRSLSPPDEKFLGRDVVSSTEEISDEESSRQSIGCVPGAQNIRPSSPSATSVSPVPGCDNRSLFTKVPQSPIIGQDTFLQDTDIEYSATEHQAANPLLPGLQLHEATSNIDPSKSYSPTNCSQHPALSHAAAIEPTAIVSRPELPVLVPASQGPSISLAIPAPSPINDMSPIMLALAMYRLDTAESVLGLKWPFACVEPVVDVTEGPATKKRKLSPSIESAVEKSPGANDVVGEDHGALEAPEQSLAKEMVVEEAREREEDSTVLDSQNKAVMQLDSAVICTQATNSVRTDAEAQVDSIATLGANMPTEEASANPADPVAPLMAALSNSAEEGVKRYKERNAESHERRLNSDVLPWFTGPCVQTTDVDMREHITSVSLSPPPELSISAPNSISKPREPGINFKPLQPATDQEPITRTEALDSKARRHDLDEAIQEQLACEMDIGKSNKPSEADEESSSKSAIPAAVAVKTEEARAIQDTVAAPNASTPAPQTQAVSATAPPPQITDPQTRPVLLRELDLGYGRRMTRSQTHSTEEASSTRSKRRHDEPNPVAEAADVVETSDAARKDRIAGEAARAVKSKKATEARSPRSTASARGKRNQHGFVVDGAKRRRTRSEAMETDAKPNAQAASRSETAPRAKPAASGISAAKSAVGGKTRSRTRSIESSTPTPTQMPGAVAEANRGRRLRSWNESSCM</sequence>
<organism evidence="2 3">
    <name type="scientific">Didymella rabiei</name>
    <name type="common">Chickpea ascochyta blight fungus</name>
    <name type="synonym">Mycosphaerella rabiei</name>
    <dbReference type="NCBI Taxonomy" id="5454"/>
    <lineage>
        <taxon>Eukaryota</taxon>
        <taxon>Fungi</taxon>
        <taxon>Dikarya</taxon>
        <taxon>Ascomycota</taxon>
        <taxon>Pezizomycotina</taxon>
        <taxon>Dothideomycetes</taxon>
        <taxon>Pleosporomycetidae</taxon>
        <taxon>Pleosporales</taxon>
        <taxon>Pleosporineae</taxon>
        <taxon>Didymellaceae</taxon>
        <taxon>Ascochyta</taxon>
    </lineage>
</organism>
<feature type="region of interest" description="Disordered" evidence="1">
    <location>
        <begin position="103"/>
        <end position="126"/>
    </location>
</feature>
<gene>
    <name evidence="2" type="ORF">ST47_g4456</name>
</gene>
<feature type="compositionally biased region" description="Polar residues" evidence="1">
    <location>
        <begin position="915"/>
        <end position="927"/>
    </location>
</feature>
<name>A0A163FJA1_DIDRA</name>